<name>A0A501PGV9_9PROT</name>
<feature type="domain" description="HTH araC/xylS-type" evidence="4">
    <location>
        <begin position="235"/>
        <end position="332"/>
    </location>
</feature>
<keyword evidence="1" id="KW-0805">Transcription regulation</keyword>
<evidence type="ECO:0000313" key="5">
    <source>
        <dbReference type="EMBL" id="TPD59272.1"/>
    </source>
</evidence>
<dbReference type="OrthoDB" id="9805730at2"/>
<evidence type="ECO:0000256" key="3">
    <source>
        <dbReference type="ARBA" id="ARBA00023163"/>
    </source>
</evidence>
<dbReference type="AlphaFoldDB" id="A0A501PGV9"/>
<keyword evidence="6" id="KW-1185">Reference proteome</keyword>
<dbReference type="Pfam" id="PF12625">
    <property type="entry name" value="Arabinose_bd"/>
    <property type="match status" value="1"/>
</dbReference>
<evidence type="ECO:0000313" key="6">
    <source>
        <dbReference type="Proteomes" id="UP000319148"/>
    </source>
</evidence>
<proteinExistence type="predicted"/>
<dbReference type="PRINTS" id="PR00032">
    <property type="entry name" value="HTHARAC"/>
</dbReference>
<dbReference type="InterPro" id="IPR009057">
    <property type="entry name" value="Homeodomain-like_sf"/>
</dbReference>
<dbReference type="InterPro" id="IPR020449">
    <property type="entry name" value="Tscrpt_reg_AraC-type_HTH"/>
</dbReference>
<keyword evidence="3" id="KW-0804">Transcription</keyword>
<sequence>MYNISIPVESVHTVLKHARNRDIDIAALLRKNHISPLLLKEEKARVSAECFTGLQASTMLAMEDEMLGYLPRRQPVGTWKTLCQHTISCSTLGHALSRYCRFLGLFEWGLKPTLEISKDLASFRLVQWDDTEEIDPYAHELLLTCMHRYTSWLIQEHIPLKNVSLAYPSPGHAQEYRPLFFNAPVTFNHPHTELTFHIDFLAKPILQNDTALSRFLRHPLLIMLVKEYDKIGWTPRVREIIRKNLTEAIEMDDVATILNTHPQTLRRRLAKEGTSYKEIKIHLRRDVALYYLGKHNLSIEDIAFRAGFSEASSFIRAFKGWTGTTPYSYRKGL</sequence>
<dbReference type="InterPro" id="IPR032687">
    <property type="entry name" value="AraC-type_N"/>
</dbReference>
<dbReference type="PROSITE" id="PS01124">
    <property type="entry name" value="HTH_ARAC_FAMILY_2"/>
    <property type="match status" value="1"/>
</dbReference>
<reference evidence="6" key="1">
    <citation type="submission" date="2019-06" db="EMBL/GenBank/DDBJ databases">
        <title>The complete genome of Emcibacter congregatus ZYLT.</title>
        <authorList>
            <person name="Zhao Z."/>
        </authorList>
    </citation>
    <scope>NUCLEOTIDE SEQUENCE [LARGE SCALE GENOMIC DNA]</scope>
    <source>
        <strain evidence="6">MCCC 1A06723</strain>
    </source>
</reference>
<keyword evidence="2" id="KW-0238">DNA-binding</keyword>
<dbReference type="RefSeq" id="WP_139940936.1">
    <property type="nucleotide sequence ID" value="NZ_JBHSYP010000006.1"/>
</dbReference>
<evidence type="ECO:0000259" key="4">
    <source>
        <dbReference type="PROSITE" id="PS01124"/>
    </source>
</evidence>
<evidence type="ECO:0000256" key="1">
    <source>
        <dbReference type="ARBA" id="ARBA00023015"/>
    </source>
</evidence>
<dbReference type="InterPro" id="IPR018060">
    <property type="entry name" value="HTH_AraC"/>
</dbReference>
<dbReference type="SUPFAM" id="SSF46689">
    <property type="entry name" value="Homeodomain-like"/>
    <property type="match status" value="1"/>
</dbReference>
<comment type="caution">
    <text evidence="5">The sequence shown here is derived from an EMBL/GenBank/DDBJ whole genome shotgun (WGS) entry which is preliminary data.</text>
</comment>
<dbReference type="Proteomes" id="UP000319148">
    <property type="component" value="Unassembled WGS sequence"/>
</dbReference>
<protein>
    <submittedName>
        <fullName evidence="5">AraC family transcriptional regulator</fullName>
    </submittedName>
</protein>
<accession>A0A501PGV9</accession>
<dbReference type="SMART" id="SM00342">
    <property type="entry name" value="HTH_ARAC"/>
    <property type="match status" value="1"/>
</dbReference>
<dbReference type="GO" id="GO:0000976">
    <property type="term" value="F:transcription cis-regulatory region binding"/>
    <property type="evidence" value="ECO:0007669"/>
    <property type="project" value="TreeGrafter"/>
</dbReference>
<dbReference type="PANTHER" id="PTHR47894:SF1">
    <property type="entry name" value="HTH-TYPE TRANSCRIPTIONAL REGULATOR VQSM"/>
    <property type="match status" value="1"/>
</dbReference>
<dbReference type="GO" id="GO:0005829">
    <property type="term" value="C:cytosol"/>
    <property type="evidence" value="ECO:0007669"/>
    <property type="project" value="TreeGrafter"/>
</dbReference>
<gene>
    <name evidence="5" type="ORF">FIV46_10770</name>
</gene>
<dbReference type="EMBL" id="VFIY01000014">
    <property type="protein sequence ID" value="TPD59272.1"/>
    <property type="molecule type" value="Genomic_DNA"/>
</dbReference>
<dbReference type="PANTHER" id="PTHR47894">
    <property type="entry name" value="HTH-TYPE TRANSCRIPTIONAL REGULATOR GADX"/>
    <property type="match status" value="1"/>
</dbReference>
<organism evidence="5 6">
    <name type="scientific">Emcibacter nanhaiensis</name>
    <dbReference type="NCBI Taxonomy" id="1505037"/>
    <lineage>
        <taxon>Bacteria</taxon>
        <taxon>Pseudomonadati</taxon>
        <taxon>Pseudomonadota</taxon>
        <taxon>Alphaproteobacteria</taxon>
        <taxon>Emcibacterales</taxon>
        <taxon>Emcibacteraceae</taxon>
        <taxon>Emcibacter</taxon>
    </lineage>
</organism>
<dbReference type="Pfam" id="PF12833">
    <property type="entry name" value="HTH_18"/>
    <property type="match status" value="1"/>
</dbReference>
<evidence type="ECO:0000256" key="2">
    <source>
        <dbReference type="ARBA" id="ARBA00023125"/>
    </source>
</evidence>
<dbReference type="GO" id="GO:0003700">
    <property type="term" value="F:DNA-binding transcription factor activity"/>
    <property type="evidence" value="ECO:0007669"/>
    <property type="project" value="InterPro"/>
</dbReference>
<dbReference type="Gene3D" id="1.10.10.60">
    <property type="entry name" value="Homeodomain-like"/>
    <property type="match status" value="1"/>
</dbReference>